<dbReference type="PROSITE" id="PS00455">
    <property type="entry name" value="AMP_BINDING"/>
    <property type="match status" value="1"/>
</dbReference>
<dbReference type="Pfam" id="PF13193">
    <property type="entry name" value="AMP-binding_C"/>
    <property type="match status" value="1"/>
</dbReference>
<name>A0A4V2ZW13_9BURK</name>
<dbReference type="InterPro" id="IPR042099">
    <property type="entry name" value="ANL_N_sf"/>
</dbReference>
<dbReference type="AlphaFoldDB" id="A0A4V2ZW13"/>
<dbReference type="PANTHER" id="PTHR43767">
    <property type="entry name" value="LONG-CHAIN-FATTY-ACID--COA LIGASE"/>
    <property type="match status" value="1"/>
</dbReference>
<feature type="domain" description="AMP-dependent synthetase/ligase" evidence="1">
    <location>
        <begin position="16"/>
        <end position="369"/>
    </location>
</feature>
<gene>
    <name evidence="3" type="ORF">E1N52_14800</name>
</gene>
<dbReference type="OrthoDB" id="9766486at2"/>
<dbReference type="EMBL" id="SMOD01000010">
    <property type="protein sequence ID" value="TDG07484.1"/>
    <property type="molecule type" value="Genomic_DNA"/>
</dbReference>
<dbReference type="PANTHER" id="PTHR43767:SF1">
    <property type="entry name" value="NONRIBOSOMAL PEPTIDE SYNTHASE PES1 (EUROFUNG)-RELATED"/>
    <property type="match status" value="1"/>
</dbReference>
<dbReference type="Proteomes" id="UP000295606">
    <property type="component" value="Unassembled WGS sequence"/>
</dbReference>
<dbReference type="Gene3D" id="3.30.300.30">
    <property type="match status" value="1"/>
</dbReference>
<protein>
    <submittedName>
        <fullName evidence="3">Long-chain fatty acid--CoA ligase</fullName>
    </submittedName>
</protein>
<dbReference type="InterPro" id="IPR000873">
    <property type="entry name" value="AMP-dep_synth/lig_dom"/>
</dbReference>
<comment type="caution">
    <text evidence="3">The sequence shown here is derived from an EMBL/GenBank/DDBJ whole genome shotgun (WGS) entry which is preliminary data.</text>
</comment>
<evidence type="ECO:0000313" key="3">
    <source>
        <dbReference type="EMBL" id="TDG07484.1"/>
    </source>
</evidence>
<proteinExistence type="predicted"/>
<evidence type="ECO:0000313" key="4">
    <source>
        <dbReference type="Proteomes" id="UP000295606"/>
    </source>
</evidence>
<dbReference type="InterPro" id="IPR020845">
    <property type="entry name" value="AMP-binding_CS"/>
</dbReference>
<accession>A0A4V2ZW13</accession>
<reference evidence="3 4" key="1">
    <citation type="submission" date="2019-03" db="EMBL/GenBank/DDBJ databases">
        <title>Paraburkholderia sp. isolated from native Mimosa gymnas in Guartela State Park, Brazil.</title>
        <authorList>
            <person name="Paulitsch F."/>
            <person name="Hungria M."/>
            <person name="Delamuta J.R.M."/>
            <person name="Ribeiro R.A."/>
            <person name="Dall'Agnol R."/>
            <person name="Silva J.S.B."/>
        </authorList>
    </citation>
    <scope>NUCLEOTIDE SEQUENCE [LARGE SCALE GENOMIC DNA]</scope>
    <source>
        <strain evidence="3 4">CNPSo 3008</strain>
    </source>
</reference>
<evidence type="ECO:0000259" key="2">
    <source>
        <dbReference type="Pfam" id="PF13193"/>
    </source>
</evidence>
<sequence>MTVVRRAARKISDIARHWAEASPEAVAIREEAKVTSFGQLWSDVGQAQRFLREQGVDVGDRVLIVAENCSAVVTLLFALSEIGAWPAVVNARLSEREIETIRAHCGPRLMLFTHGASPDALRHGVRYRAREIAPAGLGPLMMAAPDLNAVREAEALAHEVAVLIYTSGTTGQPKGVMATHRGLLHFAHVSATSRDMTQADCAYAVMPMSHIFGLATLLLATFEAGASLHLAARFSAEEVVKALGASEISILQGVPTLFTRIVAYVREHGGKVHAPRLRYLYTGGGPLDPTLKQQVEALFGMPLHHGYGMTEYAGSLFITRMDRPRKDVSSGEIVEGAELRVVGPDGHDVPRGEAGELWVRGPGVMHGYYREPGLTAEVLDAEGWLKTGDLGRLDADGALFIVGRSKDLIIRSGFNVYPIEVESVINTYAAVRQSAVVGRRDAEGNEEVVAFVEAKEGATIDTDDLAHYLSERLSAYKRPSEIVTIDMIPTTASGKLQKQPLREMAKRAVRAH</sequence>
<evidence type="ECO:0000259" key="1">
    <source>
        <dbReference type="Pfam" id="PF00501"/>
    </source>
</evidence>
<dbReference type="InterPro" id="IPR025110">
    <property type="entry name" value="AMP-bd_C"/>
</dbReference>
<keyword evidence="3" id="KW-0436">Ligase</keyword>
<dbReference type="Pfam" id="PF00501">
    <property type="entry name" value="AMP-binding"/>
    <property type="match status" value="1"/>
</dbReference>
<dbReference type="Gene3D" id="3.40.50.12780">
    <property type="entry name" value="N-terminal domain of ligase-like"/>
    <property type="match status" value="1"/>
</dbReference>
<dbReference type="GO" id="GO:0016878">
    <property type="term" value="F:acid-thiol ligase activity"/>
    <property type="evidence" value="ECO:0007669"/>
    <property type="project" value="UniProtKB-ARBA"/>
</dbReference>
<feature type="domain" description="AMP-binding enzyme C-terminal" evidence="2">
    <location>
        <begin position="420"/>
        <end position="495"/>
    </location>
</feature>
<dbReference type="InterPro" id="IPR045851">
    <property type="entry name" value="AMP-bd_C_sf"/>
</dbReference>
<dbReference type="InterPro" id="IPR050237">
    <property type="entry name" value="ATP-dep_AMP-bd_enzyme"/>
</dbReference>
<organism evidence="3 4">
    <name type="scientific">Paraburkholderia guartelaensis</name>
    <dbReference type="NCBI Taxonomy" id="2546446"/>
    <lineage>
        <taxon>Bacteria</taxon>
        <taxon>Pseudomonadati</taxon>
        <taxon>Pseudomonadota</taxon>
        <taxon>Betaproteobacteria</taxon>
        <taxon>Burkholderiales</taxon>
        <taxon>Burkholderiaceae</taxon>
        <taxon>Paraburkholderia</taxon>
    </lineage>
</organism>
<dbReference type="SUPFAM" id="SSF56801">
    <property type="entry name" value="Acetyl-CoA synthetase-like"/>
    <property type="match status" value="1"/>
</dbReference>